<organism evidence="2 3">
    <name type="scientific">Lyophyllum shimeji</name>
    <name type="common">Hon-shimeji</name>
    <name type="synonym">Tricholoma shimeji</name>
    <dbReference type="NCBI Taxonomy" id="47721"/>
    <lineage>
        <taxon>Eukaryota</taxon>
        <taxon>Fungi</taxon>
        <taxon>Dikarya</taxon>
        <taxon>Basidiomycota</taxon>
        <taxon>Agaricomycotina</taxon>
        <taxon>Agaricomycetes</taxon>
        <taxon>Agaricomycetidae</taxon>
        <taxon>Agaricales</taxon>
        <taxon>Tricholomatineae</taxon>
        <taxon>Lyophyllaceae</taxon>
        <taxon>Lyophyllum</taxon>
    </lineage>
</organism>
<sequence length="129" mass="13989">MHRAKQRSRTEPHGRTRSARSLAPKTNQSGAFATHSTLKRVLDPRAELSYPAHVRSPRCHVGVDVDVEVEGEEDEEDGYGCAAVEAGIWLASVSASSTTERNWNSPEDGGGCRSGGGLRTDSRPREHHG</sequence>
<protein>
    <submittedName>
        <fullName evidence="2">Uncharacterized protein</fullName>
    </submittedName>
</protein>
<dbReference type="Proteomes" id="UP001063166">
    <property type="component" value="Unassembled WGS sequence"/>
</dbReference>
<evidence type="ECO:0000313" key="2">
    <source>
        <dbReference type="EMBL" id="GLB33133.1"/>
    </source>
</evidence>
<feature type="region of interest" description="Disordered" evidence="1">
    <location>
        <begin position="1"/>
        <end position="38"/>
    </location>
</feature>
<gene>
    <name evidence="2" type="ORF">LshimejAT787_0100180</name>
</gene>
<feature type="compositionally biased region" description="Polar residues" evidence="1">
    <location>
        <begin position="24"/>
        <end position="36"/>
    </location>
</feature>
<reference evidence="2" key="1">
    <citation type="submission" date="2022-07" db="EMBL/GenBank/DDBJ databases">
        <title>The genome of Lyophyllum shimeji provides insight into the initial evolution of ectomycorrhizal fungal genome.</title>
        <authorList>
            <person name="Kobayashi Y."/>
            <person name="Shibata T."/>
            <person name="Hirakawa H."/>
            <person name="Shigenobu S."/>
            <person name="Nishiyama T."/>
            <person name="Yamada A."/>
            <person name="Hasebe M."/>
            <person name="Kawaguchi M."/>
        </authorList>
    </citation>
    <scope>NUCLEOTIDE SEQUENCE</scope>
    <source>
        <strain evidence="2">AT787</strain>
    </source>
</reference>
<evidence type="ECO:0000256" key="1">
    <source>
        <dbReference type="SAM" id="MobiDB-lite"/>
    </source>
</evidence>
<accession>A0A9P3PCG9</accession>
<evidence type="ECO:0000313" key="3">
    <source>
        <dbReference type="Proteomes" id="UP001063166"/>
    </source>
</evidence>
<feature type="compositionally biased region" description="Gly residues" evidence="1">
    <location>
        <begin position="108"/>
        <end position="118"/>
    </location>
</feature>
<name>A0A9P3PCG9_LYOSH</name>
<feature type="region of interest" description="Disordered" evidence="1">
    <location>
        <begin position="95"/>
        <end position="129"/>
    </location>
</feature>
<keyword evidence="3" id="KW-1185">Reference proteome</keyword>
<feature type="compositionally biased region" description="Basic and acidic residues" evidence="1">
    <location>
        <begin position="120"/>
        <end position="129"/>
    </location>
</feature>
<proteinExistence type="predicted"/>
<feature type="compositionally biased region" description="Polar residues" evidence="1">
    <location>
        <begin position="95"/>
        <end position="105"/>
    </location>
</feature>
<dbReference type="AlphaFoldDB" id="A0A9P3PCG9"/>
<dbReference type="EMBL" id="BRPK01000001">
    <property type="protein sequence ID" value="GLB33133.1"/>
    <property type="molecule type" value="Genomic_DNA"/>
</dbReference>
<comment type="caution">
    <text evidence="2">The sequence shown here is derived from an EMBL/GenBank/DDBJ whole genome shotgun (WGS) entry which is preliminary data.</text>
</comment>